<gene>
    <name evidence="1" type="ORF">MES4922_60132</name>
</gene>
<comment type="caution">
    <text evidence="1">The sequence shown here is derived from an EMBL/GenBank/DDBJ whole genome shotgun (WGS) entry which is preliminary data.</text>
</comment>
<keyword evidence="2" id="KW-1185">Reference proteome</keyword>
<evidence type="ECO:0000313" key="1">
    <source>
        <dbReference type="EMBL" id="CAH2407172.1"/>
    </source>
</evidence>
<name>A0ABN8KCL0_9HYPH</name>
<proteinExistence type="predicted"/>
<reference evidence="1" key="1">
    <citation type="submission" date="2022-03" db="EMBL/GenBank/DDBJ databases">
        <authorList>
            <person name="Brunel B."/>
        </authorList>
    </citation>
    <scope>NUCLEOTIDE SEQUENCE</scope>
    <source>
        <strain evidence="1">STM4922sample</strain>
    </source>
</reference>
<sequence>MQPMISDMRLGRTWGSHGDSPVRWFQTKIIGRTNPSLLLTPRGSTVFQTDQARHGALAQECGFGLKRSDRSDLFLILSANGNQGPLMAKVIGELETYRTGPEMVCRVSGRQAGRPSCTVRGCCVMRHCKRSDQEG</sequence>
<evidence type="ECO:0000313" key="2">
    <source>
        <dbReference type="Proteomes" id="UP001152604"/>
    </source>
</evidence>
<dbReference type="EMBL" id="CAKXZS010000056">
    <property type="protein sequence ID" value="CAH2407172.1"/>
    <property type="molecule type" value="Genomic_DNA"/>
</dbReference>
<accession>A0ABN8KCL0</accession>
<protein>
    <submittedName>
        <fullName evidence="1">Uncharacterized protein</fullName>
    </submittedName>
</protein>
<dbReference type="Proteomes" id="UP001152604">
    <property type="component" value="Unassembled WGS sequence"/>
</dbReference>
<organism evidence="1 2">
    <name type="scientific">Mesorhizobium ventifaucium</name>
    <dbReference type="NCBI Taxonomy" id="666020"/>
    <lineage>
        <taxon>Bacteria</taxon>
        <taxon>Pseudomonadati</taxon>
        <taxon>Pseudomonadota</taxon>
        <taxon>Alphaproteobacteria</taxon>
        <taxon>Hyphomicrobiales</taxon>
        <taxon>Phyllobacteriaceae</taxon>
        <taxon>Mesorhizobium</taxon>
    </lineage>
</organism>